<keyword evidence="4 10" id="KW-0812">Transmembrane</keyword>
<comment type="subcellular location">
    <subcellularLocation>
        <location evidence="1 10">Cell outer membrane</location>
        <topology evidence="1 10">Multi-pass membrane protein</topology>
    </subcellularLocation>
</comment>
<dbReference type="PANTHER" id="PTHR30069:SF29">
    <property type="entry name" value="HEMOGLOBIN AND HEMOGLOBIN-HAPTOGLOBIN-BINDING PROTEIN 1-RELATED"/>
    <property type="match status" value="1"/>
</dbReference>
<feature type="chain" id="PRO_5042466051" evidence="12">
    <location>
        <begin position="30"/>
        <end position="678"/>
    </location>
</feature>
<dbReference type="KEGG" id="acob:P0Y56_13145"/>
<protein>
    <submittedName>
        <fullName evidence="15">TonB-dependent receptor</fullName>
    </submittedName>
</protein>
<feature type="signal peptide" evidence="12">
    <location>
        <begin position="1"/>
        <end position="29"/>
    </location>
</feature>
<dbReference type="InterPro" id="IPR039426">
    <property type="entry name" value="TonB-dep_rcpt-like"/>
</dbReference>
<evidence type="ECO:0000256" key="1">
    <source>
        <dbReference type="ARBA" id="ARBA00004571"/>
    </source>
</evidence>
<proteinExistence type="inferred from homology"/>
<comment type="similarity">
    <text evidence="10 11">Belongs to the TonB-dependent receptor family.</text>
</comment>
<evidence type="ECO:0000256" key="8">
    <source>
        <dbReference type="ARBA" id="ARBA00023170"/>
    </source>
</evidence>
<evidence type="ECO:0000256" key="11">
    <source>
        <dbReference type="RuleBase" id="RU003357"/>
    </source>
</evidence>
<dbReference type="EMBL" id="CP119316">
    <property type="protein sequence ID" value="WEK45966.1"/>
    <property type="molecule type" value="Genomic_DNA"/>
</dbReference>
<keyword evidence="7 10" id="KW-0472">Membrane</keyword>
<evidence type="ECO:0000259" key="13">
    <source>
        <dbReference type="Pfam" id="PF00593"/>
    </source>
</evidence>
<dbReference type="Pfam" id="PF00593">
    <property type="entry name" value="TonB_dep_Rec_b-barrel"/>
    <property type="match status" value="1"/>
</dbReference>
<evidence type="ECO:0000259" key="14">
    <source>
        <dbReference type="Pfam" id="PF07715"/>
    </source>
</evidence>
<evidence type="ECO:0000313" key="16">
    <source>
        <dbReference type="Proteomes" id="UP001218362"/>
    </source>
</evidence>
<dbReference type="SUPFAM" id="SSF56935">
    <property type="entry name" value="Porins"/>
    <property type="match status" value="1"/>
</dbReference>
<keyword evidence="5 12" id="KW-0732">Signal</keyword>
<keyword evidence="2 10" id="KW-0813">Transport</keyword>
<feature type="domain" description="TonB-dependent receptor-like beta-barrel" evidence="13">
    <location>
        <begin position="192"/>
        <end position="652"/>
    </location>
</feature>
<evidence type="ECO:0000256" key="7">
    <source>
        <dbReference type="ARBA" id="ARBA00023136"/>
    </source>
</evidence>
<dbReference type="AlphaFoldDB" id="A0AAJ5X7G9"/>
<keyword evidence="6 11" id="KW-0798">TonB box</keyword>
<dbReference type="CDD" id="cd01347">
    <property type="entry name" value="ligand_gated_channel"/>
    <property type="match status" value="1"/>
</dbReference>
<feature type="domain" description="TonB-dependent receptor plug" evidence="14">
    <location>
        <begin position="66"/>
        <end position="168"/>
    </location>
</feature>
<dbReference type="GO" id="GO:0044718">
    <property type="term" value="P:siderophore transmembrane transport"/>
    <property type="evidence" value="ECO:0007669"/>
    <property type="project" value="TreeGrafter"/>
</dbReference>
<evidence type="ECO:0000256" key="4">
    <source>
        <dbReference type="ARBA" id="ARBA00022692"/>
    </source>
</evidence>
<dbReference type="PANTHER" id="PTHR30069">
    <property type="entry name" value="TONB-DEPENDENT OUTER MEMBRANE RECEPTOR"/>
    <property type="match status" value="1"/>
</dbReference>
<organism evidence="15 16">
    <name type="scientific">Candidatus Andeanibacterium colombiense</name>
    <dbReference type="NCBI Taxonomy" id="3121345"/>
    <lineage>
        <taxon>Bacteria</taxon>
        <taxon>Pseudomonadati</taxon>
        <taxon>Pseudomonadota</taxon>
        <taxon>Alphaproteobacteria</taxon>
        <taxon>Sphingomonadales</taxon>
        <taxon>Sphingomonadaceae</taxon>
        <taxon>Candidatus Andeanibacterium</taxon>
    </lineage>
</organism>
<accession>A0AAJ5X7G9</accession>
<evidence type="ECO:0000256" key="10">
    <source>
        <dbReference type="PROSITE-ProRule" id="PRU01360"/>
    </source>
</evidence>
<dbReference type="Gene3D" id="2.40.170.20">
    <property type="entry name" value="TonB-dependent receptor, beta-barrel domain"/>
    <property type="match status" value="1"/>
</dbReference>
<keyword evidence="9 10" id="KW-0998">Cell outer membrane</keyword>
<dbReference type="Pfam" id="PF07715">
    <property type="entry name" value="Plug"/>
    <property type="match status" value="1"/>
</dbReference>
<evidence type="ECO:0000313" key="15">
    <source>
        <dbReference type="EMBL" id="WEK45966.1"/>
    </source>
</evidence>
<sequence>MTKFDFSLRAILCGGVALGMLAVATPAIAADGAADAEASDAAALDDDSGAILVSASRSGDEQRVDQIGSSVTVIDAKEVSDRETRYVSDVLRDVPGVAVSRTIGGLTQVRIRGAEGNHVLVLIDGIKASDPYQGEFDFTTLTADDASRVEVLRGQQSALYGSDAIGGVINYITLSGREAPGIRLRAEGGSFGSYNGTARVAGASDNFDYAFSGNYVHTDGYAVAPGGSDNVGSTNWGASGKVNFTPTENFKLSGVLRYTSTKADSVDQDITADSPVLRGRQIVTAIDTPGSYFKNDALYGLVKAELTSFGGMMTTSLSGQFADTSRDAYTSFGYSYGDRGTRYLGSLVNTLRFGSDRVKHSVTLAADLESERFHSVASPDTSTHKLDRVGLVGEYNLLVDDRLSLGGSVRHDDNDFFKNVTTWHVDGSYLFPTGTRPHAAAGTGVKNPTSSELFGYYTGEYIGNPNLKPEESKGWEAGIDQSFANGKVTIGTTYFESRLHNEIYVDYLPPDYLGTSLNRTTVTKMHGVEVYGRADLGDVSIDAAYTWLKAPQGRNVLSDPEDPNSYDSEVVVTQAVRRPKDTASFNLTYAPSGLPISGTLTVRYNGDMKDVVYVAGYAGSLFADMPSYTLVNLSLRYKISDTLELYARAENLFDEDYQEVFTFKAPGRAIYGGVRARF</sequence>
<dbReference type="InterPro" id="IPR012910">
    <property type="entry name" value="Plug_dom"/>
</dbReference>
<dbReference type="InterPro" id="IPR037066">
    <property type="entry name" value="Plug_dom_sf"/>
</dbReference>
<gene>
    <name evidence="15" type="ORF">P0Y56_13145</name>
</gene>
<dbReference type="Gene3D" id="2.170.130.10">
    <property type="entry name" value="TonB-dependent receptor, plug domain"/>
    <property type="match status" value="1"/>
</dbReference>
<dbReference type="InterPro" id="IPR036942">
    <property type="entry name" value="Beta-barrel_TonB_sf"/>
</dbReference>
<dbReference type="GO" id="GO:0009279">
    <property type="term" value="C:cell outer membrane"/>
    <property type="evidence" value="ECO:0007669"/>
    <property type="project" value="UniProtKB-SubCell"/>
</dbReference>
<keyword evidence="8 15" id="KW-0675">Receptor</keyword>
<evidence type="ECO:0000256" key="9">
    <source>
        <dbReference type="ARBA" id="ARBA00023237"/>
    </source>
</evidence>
<evidence type="ECO:0000256" key="5">
    <source>
        <dbReference type="ARBA" id="ARBA00022729"/>
    </source>
</evidence>
<evidence type="ECO:0000256" key="2">
    <source>
        <dbReference type="ARBA" id="ARBA00022448"/>
    </source>
</evidence>
<dbReference type="InterPro" id="IPR000531">
    <property type="entry name" value="Beta-barrel_TonB"/>
</dbReference>
<name>A0AAJ5X7G9_9SPHN</name>
<reference evidence="15" key="1">
    <citation type="submission" date="2023-03" db="EMBL/GenBank/DDBJ databases">
        <title>Andean soil-derived lignocellulolytic bacterial consortium as a source of novel taxa and putative plastic-active enzymes.</title>
        <authorList>
            <person name="Diaz-Garcia L."/>
            <person name="Chuvochina M."/>
            <person name="Feuerriegel G."/>
            <person name="Bunk B."/>
            <person name="Sproer C."/>
            <person name="Streit W.R."/>
            <person name="Rodriguez L.M."/>
            <person name="Overmann J."/>
            <person name="Jimenez D.J."/>
        </authorList>
    </citation>
    <scope>NUCLEOTIDE SEQUENCE</scope>
    <source>
        <strain evidence="15">MAG 26</strain>
    </source>
</reference>
<dbReference type="PROSITE" id="PS52016">
    <property type="entry name" value="TONB_DEPENDENT_REC_3"/>
    <property type="match status" value="1"/>
</dbReference>
<evidence type="ECO:0000256" key="12">
    <source>
        <dbReference type="SAM" id="SignalP"/>
    </source>
</evidence>
<evidence type="ECO:0000256" key="6">
    <source>
        <dbReference type="ARBA" id="ARBA00023077"/>
    </source>
</evidence>
<evidence type="ECO:0000256" key="3">
    <source>
        <dbReference type="ARBA" id="ARBA00022452"/>
    </source>
</evidence>
<keyword evidence="3 10" id="KW-1134">Transmembrane beta strand</keyword>
<dbReference type="GO" id="GO:0015344">
    <property type="term" value="F:siderophore uptake transmembrane transporter activity"/>
    <property type="evidence" value="ECO:0007669"/>
    <property type="project" value="TreeGrafter"/>
</dbReference>
<dbReference type="Proteomes" id="UP001218362">
    <property type="component" value="Chromosome"/>
</dbReference>